<dbReference type="EMBL" id="BNCJ01000002">
    <property type="protein sequence ID" value="GHF44151.1"/>
    <property type="molecule type" value="Genomic_DNA"/>
</dbReference>
<dbReference type="AlphaFoldDB" id="A0A8J3GW65"/>
<reference evidence="2" key="2">
    <citation type="submission" date="2020-09" db="EMBL/GenBank/DDBJ databases">
        <authorList>
            <person name="Sun Q."/>
            <person name="Kim S."/>
        </authorList>
    </citation>
    <scope>NUCLEOTIDE SEQUENCE</scope>
    <source>
        <strain evidence="2">KCTC 42650</strain>
    </source>
</reference>
<feature type="compositionally biased region" description="Acidic residues" evidence="1">
    <location>
        <begin position="146"/>
        <end position="155"/>
    </location>
</feature>
<reference evidence="2" key="1">
    <citation type="journal article" date="2014" name="Int. J. Syst. Evol. Microbiol.">
        <title>Complete genome sequence of Corynebacterium casei LMG S-19264T (=DSM 44701T), isolated from a smear-ripened cheese.</title>
        <authorList>
            <consortium name="US DOE Joint Genome Institute (JGI-PGF)"/>
            <person name="Walter F."/>
            <person name="Albersmeier A."/>
            <person name="Kalinowski J."/>
            <person name="Ruckert C."/>
        </authorList>
    </citation>
    <scope>NUCLEOTIDE SEQUENCE</scope>
    <source>
        <strain evidence="2">KCTC 42650</strain>
    </source>
</reference>
<organism evidence="2 3">
    <name type="scientific">Seohaeicola zhoushanensis</name>
    <dbReference type="NCBI Taxonomy" id="1569283"/>
    <lineage>
        <taxon>Bacteria</taxon>
        <taxon>Pseudomonadati</taxon>
        <taxon>Pseudomonadota</taxon>
        <taxon>Alphaproteobacteria</taxon>
        <taxon>Rhodobacterales</taxon>
        <taxon>Roseobacteraceae</taxon>
        <taxon>Seohaeicola</taxon>
    </lineage>
</organism>
<accession>A0A8J3GW65</accession>
<comment type="caution">
    <text evidence="2">The sequence shown here is derived from an EMBL/GenBank/DDBJ whole genome shotgun (WGS) entry which is preliminary data.</text>
</comment>
<proteinExistence type="predicted"/>
<sequence>MTRYEYKVVPAPSRGTKAKGVRSPEGRFAVSIETVLNEMGAQGWEYLRAELLPSEERSGLTGSTTNWRNVLVFRRPLDAGAMPNLAPSWPEPLHSQVAETGLPPLGGAARHAPAPANSGEPLRARAAEELPAGRTPPLVASRQGSVDEDEEDDTPPEPRGPETGIEKVMRFTARNRTPD</sequence>
<dbReference type="Proteomes" id="UP000626220">
    <property type="component" value="Unassembled WGS sequence"/>
</dbReference>
<gene>
    <name evidence="2" type="ORF">GCM10017056_15110</name>
</gene>
<feature type="region of interest" description="Disordered" evidence="1">
    <location>
        <begin position="86"/>
        <end position="179"/>
    </location>
</feature>
<evidence type="ECO:0000313" key="2">
    <source>
        <dbReference type="EMBL" id="GHF44151.1"/>
    </source>
</evidence>
<evidence type="ECO:0000256" key="1">
    <source>
        <dbReference type="SAM" id="MobiDB-lite"/>
    </source>
</evidence>
<dbReference type="RefSeq" id="WP_189679415.1">
    <property type="nucleotide sequence ID" value="NZ_BNCJ01000002.1"/>
</dbReference>
<name>A0A8J3GW65_9RHOB</name>
<evidence type="ECO:0000313" key="3">
    <source>
        <dbReference type="Proteomes" id="UP000626220"/>
    </source>
</evidence>
<protein>
    <submittedName>
        <fullName evidence="2">DUF4177 domain-containing protein</fullName>
    </submittedName>
</protein>
<keyword evidence="3" id="KW-1185">Reference proteome</keyword>